<dbReference type="InterPro" id="IPR011008">
    <property type="entry name" value="Dimeric_a/b-barrel"/>
</dbReference>
<evidence type="ECO:0000313" key="3">
    <source>
        <dbReference type="EMBL" id="AYG04697.1"/>
    </source>
</evidence>
<evidence type="ECO:0000313" key="4">
    <source>
        <dbReference type="Proteomes" id="UP000275069"/>
    </source>
</evidence>
<dbReference type="EMBL" id="CP032624">
    <property type="protein sequence ID" value="AYG04697.1"/>
    <property type="molecule type" value="Genomic_DNA"/>
</dbReference>
<dbReference type="Proteomes" id="UP000275069">
    <property type="component" value="Chromosome"/>
</dbReference>
<dbReference type="SUPFAM" id="SSF54909">
    <property type="entry name" value="Dimeric alpha+beta barrel"/>
    <property type="match status" value="1"/>
</dbReference>
<gene>
    <name evidence="3" type="ORF">D7I44_14970</name>
</gene>
<name>A0A387BUZ9_9MICO</name>
<dbReference type="OrthoDB" id="3782166at2"/>
<comment type="similarity">
    <text evidence="1">Belongs to the YciI family.</text>
</comment>
<dbReference type="KEGG" id="gry:D7I44_14970"/>
<evidence type="ECO:0000256" key="1">
    <source>
        <dbReference type="ARBA" id="ARBA00007689"/>
    </source>
</evidence>
<dbReference type="Gene3D" id="3.30.70.1060">
    <property type="entry name" value="Dimeric alpha+beta barrel"/>
    <property type="match status" value="1"/>
</dbReference>
<protein>
    <recommendedName>
        <fullName evidence="2">YCII-related domain-containing protein</fullName>
    </recommendedName>
</protein>
<reference evidence="3 4" key="1">
    <citation type="submission" date="2018-09" db="EMBL/GenBank/DDBJ databases">
        <title>Genome sequencing of strain 2DFW10M-5.</title>
        <authorList>
            <person name="Heo J."/>
            <person name="Kim S.-J."/>
            <person name="Kwon S.-W."/>
        </authorList>
    </citation>
    <scope>NUCLEOTIDE SEQUENCE [LARGE SCALE GENOMIC DNA]</scope>
    <source>
        <strain evidence="3 4">2DFW10M-5</strain>
    </source>
</reference>
<dbReference type="PANTHER" id="PTHR35174">
    <property type="entry name" value="BLL7171 PROTEIN-RELATED"/>
    <property type="match status" value="1"/>
</dbReference>
<dbReference type="PANTHER" id="PTHR35174:SF3">
    <property type="entry name" value="BLL7171 PROTEIN"/>
    <property type="match status" value="1"/>
</dbReference>
<dbReference type="InterPro" id="IPR005545">
    <property type="entry name" value="YCII"/>
</dbReference>
<sequence>MGTYLVLIYDDETRFADTPPEVMADMHEKHVAFIANNKAAIRGGAQLDTSDTATTIRQTEGGVTVTDGTFLETKEVLGGYYVIEAADYDEALALAKQVPSVYGAVEVWPQREMGPDLQTGQ</sequence>
<evidence type="ECO:0000259" key="2">
    <source>
        <dbReference type="Pfam" id="PF03795"/>
    </source>
</evidence>
<accession>A0A387BUZ9</accession>
<dbReference type="Pfam" id="PF03795">
    <property type="entry name" value="YCII"/>
    <property type="match status" value="1"/>
</dbReference>
<dbReference type="AlphaFoldDB" id="A0A387BUZ9"/>
<dbReference type="RefSeq" id="WP_120790225.1">
    <property type="nucleotide sequence ID" value="NZ_CP032624.1"/>
</dbReference>
<proteinExistence type="inferred from homology"/>
<organism evidence="3 4">
    <name type="scientific">Gryllotalpicola protaetiae</name>
    <dbReference type="NCBI Taxonomy" id="2419771"/>
    <lineage>
        <taxon>Bacteria</taxon>
        <taxon>Bacillati</taxon>
        <taxon>Actinomycetota</taxon>
        <taxon>Actinomycetes</taxon>
        <taxon>Micrococcales</taxon>
        <taxon>Microbacteriaceae</taxon>
        <taxon>Gryllotalpicola</taxon>
    </lineage>
</organism>
<keyword evidence="4" id="KW-1185">Reference proteome</keyword>
<feature type="domain" description="YCII-related" evidence="2">
    <location>
        <begin position="4"/>
        <end position="107"/>
    </location>
</feature>